<proteinExistence type="predicted"/>
<accession>A0AAD7MHR0</accession>
<feature type="domain" description="Glycosyltransferase 61 catalytic" evidence="2">
    <location>
        <begin position="230"/>
        <end position="397"/>
    </location>
</feature>
<evidence type="ECO:0000259" key="2">
    <source>
        <dbReference type="Pfam" id="PF04577"/>
    </source>
</evidence>
<name>A0AAD7MHR0_9AGAR</name>
<evidence type="ECO:0000313" key="4">
    <source>
        <dbReference type="Proteomes" id="UP001215598"/>
    </source>
</evidence>
<dbReference type="Pfam" id="PF04577">
    <property type="entry name" value="Glyco_transf_61"/>
    <property type="match status" value="1"/>
</dbReference>
<dbReference type="AlphaFoldDB" id="A0AAD7MHR0"/>
<dbReference type="GO" id="GO:0016757">
    <property type="term" value="F:glycosyltransferase activity"/>
    <property type="evidence" value="ECO:0007669"/>
    <property type="project" value="InterPro"/>
</dbReference>
<feature type="transmembrane region" description="Helical" evidence="1">
    <location>
        <begin position="16"/>
        <end position="36"/>
    </location>
</feature>
<keyword evidence="1" id="KW-0812">Transmembrane</keyword>
<gene>
    <name evidence="3" type="ORF">B0H16DRAFT_1609779</name>
</gene>
<evidence type="ECO:0000313" key="3">
    <source>
        <dbReference type="EMBL" id="KAJ7718048.1"/>
    </source>
</evidence>
<sequence length="476" mass="53676">MHLDLQLRRFVRRRPYLVVLVSGINTIAILSLYILYNGRRHSEIVTFSEPTTTRVFTNFSNALQLSTLDHPNDLWVPLALSSCVFGMPAYYAPCFARTLPNVLYPEELLYPDFKLREPHFVNDEHRQTWRDYALSDLAFRDRGALLDGWVNHKGQAGQNFVFHDVKYQKFFGPDTWAPMACMSKLIATAPIQPLTDTDRSMEVFPTLLIALSPEAYSFQHYLDRVTHIIAQGLHLAAGGTNLYAFTGQPGQKIVREMWAQMGFPESHVLHSNLKPVAAETLIFSCRAVLVHPWLSLRTLELLGVERMSPSSTRNKVVYVSHSDGRTNGGRGVVNEEAVLDAITKLLTARDKGEELVMFNPDQFADVKELFTWFAANALAVVGPHGGAMFNHRWANRDIFVLEFIPANRIAVMIWEEASLLSQTYAAIIAEPTAKNETDMVIDVSDVVSLLSQHLGVVGEEPIQKSYPWSAKELGFR</sequence>
<dbReference type="EMBL" id="JARKIB010000269">
    <property type="protein sequence ID" value="KAJ7718048.1"/>
    <property type="molecule type" value="Genomic_DNA"/>
</dbReference>
<organism evidence="3 4">
    <name type="scientific">Mycena metata</name>
    <dbReference type="NCBI Taxonomy" id="1033252"/>
    <lineage>
        <taxon>Eukaryota</taxon>
        <taxon>Fungi</taxon>
        <taxon>Dikarya</taxon>
        <taxon>Basidiomycota</taxon>
        <taxon>Agaricomycotina</taxon>
        <taxon>Agaricomycetes</taxon>
        <taxon>Agaricomycetidae</taxon>
        <taxon>Agaricales</taxon>
        <taxon>Marasmiineae</taxon>
        <taxon>Mycenaceae</taxon>
        <taxon>Mycena</taxon>
    </lineage>
</organism>
<dbReference type="InterPro" id="IPR049625">
    <property type="entry name" value="Glyco_transf_61_cat"/>
</dbReference>
<keyword evidence="4" id="KW-1185">Reference proteome</keyword>
<keyword evidence="1" id="KW-1133">Transmembrane helix</keyword>
<comment type="caution">
    <text evidence="3">The sequence shown here is derived from an EMBL/GenBank/DDBJ whole genome shotgun (WGS) entry which is preliminary data.</text>
</comment>
<protein>
    <recommendedName>
        <fullName evidence="2">Glycosyltransferase 61 catalytic domain-containing protein</fullName>
    </recommendedName>
</protein>
<keyword evidence="1" id="KW-0472">Membrane</keyword>
<dbReference type="Proteomes" id="UP001215598">
    <property type="component" value="Unassembled WGS sequence"/>
</dbReference>
<reference evidence="3" key="1">
    <citation type="submission" date="2023-03" db="EMBL/GenBank/DDBJ databases">
        <title>Massive genome expansion in bonnet fungi (Mycena s.s.) driven by repeated elements and novel gene families across ecological guilds.</title>
        <authorList>
            <consortium name="Lawrence Berkeley National Laboratory"/>
            <person name="Harder C.B."/>
            <person name="Miyauchi S."/>
            <person name="Viragh M."/>
            <person name="Kuo A."/>
            <person name="Thoen E."/>
            <person name="Andreopoulos B."/>
            <person name="Lu D."/>
            <person name="Skrede I."/>
            <person name="Drula E."/>
            <person name="Henrissat B."/>
            <person name="Morin E."/>
            <person name="Kohler A."/>
            <person name="Barry K."/>
            <person name="LaButti K."/>
            <person name="Morin E."/>
            <person name="Salamov A."/>
            <person name="Lipzen A."/>
            <person name="Mereny Z."/>
            <person name="Hegedus B."/>
            <person name="Baldrian P."/>
            <person name="Stursova M."/>
            <person name="Weitz H."/>
            <person name="Taylor A."/>
            <person name="Grigoriev I.V."/>
            <person name="Nagy L.G."/>
            <person name="Martin F."/>
            <person name="Kauserud H."/>
        </authorList>
    </citation>
    <scope>NUCLEOTIDE SEQUENCE</scope>
    <source>
        <strain evidence="3">CBHHK182m</strain>
    </source>
</reference>
<evidence type="ECO:0000256" key="1">
    <source>
        <dbReference type="SAM" id="Phobius"/>
    </source>
</evidence>